<accession>A0A1U7HLY4</accession>
<keyword evidence="2" id="KW-1185">Reference proteome</keyword>
<dbReference type="OrthoDB" id="285993at2"/>
<dbReference type="InterPro" id="IPR012657">
    <property type="entry name" value="23S_rRNA-intervening_sequence"/>
</dbReference>
<dbReference type="NCBIfam" id="TIGR02436">
    <property type="entry name" value="four helix bundle protein"/>
    <property type="match status" value="1"/>
</dbReference>
<dbReference type="AlphaFoldDB" id="A0A1U7HLY4"/>
<evidence type="ECO:0000313" key="2">
    <source>
        <dbReference type="Proteomes" id="UP000186868"/>
    </source>
</evidence>
<comment type="caution">
    <text evidence="1">The sequence shown here is derived from an EMBL/GenBank/DDBJ whole genome shotgun (WGS) entry which is preliminary data.</text>
</comment>
<dbReference type="Proteomes" id="UP000186868">
    <property type="component" value="Unassembled WGS sequence"/>
</dbReference>
<evidence type="ECO:0008006" key="3">
    <source>
        <dbReference type="Google" id="ProtNLM"/>
    </source>
</evidence>
<dbReference type="RefSeq" id="WP_073599015.1">
    <property type="nucleotide sequence ID" value="NZ_MRCB01000006.1"/>
</dbReference>
<dbReference type="EMBL" id="MRCB01000006">
    <property type="protein sequence ID" value="OKH24535.1"/>
    <property type="molecule type" value="Genomic_DNA"/>
</dbReference>
<evidence type="ECO:0000313" key="1">
    <source>
        <dbReference type="EMBL" id="OKH24535.1"/>
    </source>
</evidence>
<sequence length="80" mass="9041">MRKSQSQVDFIHKNAIALKEARETVYWLRLLAATAIIPPEKLVSLQAEAEELTRIIGAIVVNSKNSVFAFFLLTFSLYIC</sequence>
<dbReference type="InterPro" id="IPR036583">
    <property type="entry name" value="23S_rRNA_IVS_sf"/>
</dbReference>
<dbReference type="STRING" id="1921803.NIES593_07645"/>
<dbReference type="Pfam" id="PF05635">
    <property type="entry name" value="23S_rRNA_IVP"/>
    <property type="match status" value="1"/>
</dbReference>
<protein>
    <recommendedName>
        <fullName evidence="3">Four helix bundle protein</fullName>
    </recommendedName>
</protein>
<reference evidence="1 2" key="1">
    <citation type="submission" date="2016-11" db="EMBL/GenBank/DDBJ databases">
        <title>Draft Genome Sequences of Nine Cyanobacterial Strains from Diverse Habitats.</title>
        <authorList>
            <person name="Zhu T."/>
            <person name="Hou S."/>
            <person name="Lu X."/>
            <person name="Hess W.R."/>
        </authorList>
    </citation>
    <scope>NUCLEOTIDE SEQUENCE [LARGE SCALE GENOMIC DNA]</scope>
    <source>
        <strain evidence="1 2">NIES-593</strain>
    </source>
</reference>
<name>A0A1U7HLY4_9CYAN</name>
<dbReference type="Gene3D" id="1.20.1440.60">
    <property type="entry name" value="23S rRNA-intervening sequence"/>
    <property type="match status" value="1"/>
</dbReference>
<dbReference type="SUPFAM" id="SSF158446">
    <property type="entry name" value="IVS-encoded protein-like"/>
    <property type="match status" value="1"/>
</dbReference>
<gene>
    <name evidence="1" type="ORF">NIES593_07645</name>
</gene>
<organism evidence="1 2">
    <name type="scientific">Hydrococcus rivularis NIES-593</name>
    <dbReference type="NCBI Taxonomy" id="1921803"/>
    <lineage>
        <taxon>Bacteria</taxon>
        <taxon>Bacillati</taxon>
        <taxon>Cyanobacteriota</taxon>
        <taxon>Cyanophyceae</taxon>
        <taxon>Pleurocapsales</taxon>
        <taxon>Hydrococcaceae</taxon>
        <taxon>Hydrococcus</taxon>
    </lineage>
</organism>
<proteinExistence type="predicted"/>